<dbReference type="InterPro" id="IPR003439">
    <property type="entry name" value="ABC_transporter-like_ATP-bd"/>
</dbReference>
<comment type="caution">
    <text evidence="17">The sequence shown here is derived from an EMBL/GenBank/DDBJ whole genome shotgun (WGS) entry which is preliminary data.</text>
</comment>
<evidence type="ECO:0000256" key="4">
    <source>
        <dbReference type="ARBA" id="ARBA00022475"/>
    </source>
</evidence>
<dbReference type="EC" id="7.2.2.11" evidence="13"/>
<dbReference type="PANTHER" id="PTHR43297">
    <property type="entry name" value="OLIGOPEPTIDE TRANSPORT ATP-BINDING PROTEIN APPD"/>
    <property type="match status" value="1"/>
</dbReference>
<evidence type="ECO:0000256" key="5">
    <source>
        <dbReference type="ARBA" id="ARBA00022596"/>
    </source>
</evidence>
<evidence type="ECO:0000256" key="3">
    <source>
        <dbReference type="ARBA" id="ARBA00022448"/>
    </source>
</evidence>
<dbReference type="InterPro" id="IPR050388">
    <property type="entry name" value="ABC_Ni/Peptide_Import"/>
</dbReference>
<evidence type="ECO:0000256" key="10">
    <source>
        <dbReference type="ARBA" id="ARBA00023112"/>
    </source>
</evidence>
<protein>
    <recommendedName>
        <fullName evidence="14">Nickel import system ATP-binding protein NikD</fullName>
        <ecNumber evidence="13">7.2.2.11</ecNumber>
    </recommendedName>
</protein>
<evidence type="ECO:0000256" key="14">
    <source>
        <dbReference type="ARBA" id="ARBA00044143"/>
    </source>
</evidence>
<dbReference type="Gene3D" id="3.40.50.300">
    <property type="entry name" value="P-loop containing nucleotide triphosphate hydrolases"/>
    <property type="match status" value="1"/>
</dbReference>
<proteinExistence type="inferred from homology"/>
<organism evidence="17 18">
    <name type="scientific">Paenibacillus radicis</name>
    <name type="common">ex Gao et al. 2016</name>
    <dbReference type="NCBI Taxonomy" id="1737354"/>
    <lineage>
        <taxon>Bacteria</taxon>
        <taxon>Bacillati</taxon>
        <taxon>Bacillota</taxon>
        <taxon>Bacilli</taxon>
        <taxon>Bacillales</taxon>
        <taxon>Paenibacillaceae</taxon>
        <taxon>Paenibacillus</taxon>
    </lineage>
</organism>
<keyword evidence="5" id="KW-0533">Nickel</keyword>
<dbReference type="RefSeq" id="WP_188890732.1">
    <property type="nucleotide sequence ID" value="NZ_BMHY01000007.1"/>
</dbReference>
<dbReference type="Proteomes" id="UP000600247">
    <property type="component" value="Unassembled WGS sequence"/>
</dbReference>
<evidence type="ECO:0000256" key="1">
    <source>
        <dbReference type="ARBA" id="ARBA00004202"/>
    </source>
</evidence>
<dbReference type="InterPro" id="IPR013563">
    <property type="entry name" value="Oligopep_ABC_C"/>
</dbReference>
<evidence type="ECO:0000313" key="18">
    <source>
        <dbReference type="Proteomes" id="UP000600247"/>
    </source>
</evidence>
<evidence type="ECO:0000256" key="7">
    <source>
        <dbReference type="ARBA" id="ARBA00022840"/>
    </source>
</evidence>
<accession>A0A917HEW8</accession>
<dbReference type="SUPFAM" id="SSF52540">
    <property type="entry name" value="P-loop containing nucleoside triphosphate hydrolases"/>
    <property type="match status" value="1"/>
</dbReference>
<evidence type="ECO:0000256" key="12">
    <source>
        <dbReference type="ARBA" id="ARBA00038669"/>
    </source>
</evidence>
<keyword evidence="10" id="KW-0921">Nickel transport</keyword>
<dbReference type="InterPro" id="IPR003593">
    <property type="entry name" value="AAA+_ATPase"/>
</dbReference>
<evidence type="ECO:0000256" key="6">
    <source>
        <dbReference type="ARBA" id="ARBA00022741"/>
    </source>
</evidence>
<evidence type="ECO:0000313" key="17">
    <source>
        <dbReference type="EMBL" id="GGG77440.1"/>
    </source>
</evidence>
<gene>
    <name evidence="17" type="ORF">GCM10010918_37660</name>
</gene>
<dbReference type="GO" id="GO:0015413">
    <property type="term" value="F:ABC-type nickel transporter activity"/>
    <property type="evidence" value="ECO:0007669"/>
    <property type="project" value="UniProtKB-EC"/>
</dbReference>
<dbReference type="GO" id="GO:0015833">
    <property type="term" value="P:peptide transport"/>
    <property type="evidence" value="ECO:0007669"/>
    <property type="project" value="InterPro"/>
</dbReference>
<comment type="catalytic activity">
    <reaction evidence="15">
        <text>Ni(2+)(out) + ATP + H2O = Ni(2+)(in) + ADP + phosphate + H(+)</text>
        <dbReference type="Rhea" id="RHEA:15557"/>
        <dbReference type="ChEBI" id="CHEBI:15377"/>
        <dbReference type="ChEBI" id="CHEBI:15378"/>
        <dbReference type="ChEBI" id="CHEBI:30616"/>
        <dbReference type="ChEBI" id="CHEBI:43474"/>
        <dbReference type="ChEBI" id="CHEBI:49786"/>
        <dbReference type="ChEBI" id="CHEBI:456216"/>
        <dbReference type="EC" id="7.2.2.11"/>
    </reaction>
    <physiologicalReaction direction="left-to-right" evidence="15">
        <dbReference type="Rhea" id="RHEA:15558"/>
    </physiologicalReaction>
</comment>
<dbReference type="SMART" id="SM00382">
    <property type="entry name" value="AAA"/>
    <property type="match status" value="1"/>
</dbReference>
<comment type="similarity">
    <text evidence="2">Belongs to the ABC transporter superfamily.</text>
</comment>
<keyword evidence="18" id="KW-1185">Reference proteome</keyword>
<keyword evidence="9" id="KW-0406">Ion transport</keyword>
<keyword evidence="8" id="KW-1278">Translocase</keyword>
<keyword evidence="4" id="KW-1003">Cell membrane</keyword>
<dbReference type="GO" id="GO:0016887">
    <property type="term" value="F:ATP hydrolysis activity"/>
    <property type="evidence" value="ECO:0007669"/>
    <property type="project" value="InterPro"/>
</dbReference>
<evidence type="ECO:0000256" key="2">
    <source>
        <dbReference type="ARBA" id="ARBA00005417"/>
    </source>
</evidence>
<dbReference type="AlphaFoldDB" id="A0A917HEW8"/>
<dbReference type="GO" id="GO:0005524">
    <property type="term" value="F:ATP binding"/>
    <property type="evidence" value="ECO:0007669"/>
    <property type="project" value="UniProtKB-KW"/>
</dbReference>
<dbReference type="InterPro" id="IPR027417">
    <property type="entry name" value="P-loop_NTPase"/>
</dbReference>
<name>A0A917HEW8_9BACL</name>
<dbReference type="GO" id="GO:0005886">
    <property type="term" value="C:plasma membrane"/>
    <property type="evidence" value="ECO:0007669"/>
    <property type="project" value="UniProtKB-SubCell"/>
</dbReference>
<keyword evidence="7 17" id="KW-0067">ATP-binding</keyword>
<dbReference type="PROSITE" id="PS50893">
    <property type="entry name" value="ABC_TRANSPORTER_2"/>
    <property type="match status" value="1"/>
</dbReference>
<keyword evidence="6" id="KW-0547">Nucleotide-binding</keyword>
<feature type="domain" description="ABC transporter" evidence="16">
    <location>
        <begin position="4"/>
        <end position="247"/>
    </location>
</feature>
<dbReference type="PANTHER" id="PTHR43297:SF13">
    <property type="entry name" value="NICKEL ABC TRANSPORTER, ATP-BINDING PROTEIN"/>
    <property type="match status" value="1"/>
</dbReference>
<evidence type="ECO:0000256" key="15">
    <source>
        <dbReference type="ARBA" id="ARBA00048610"/>
    </source>
</evidence>
<evidence type="ECO:0000256" key="13">
    <source>
        <dbReference type="ARBA" id="ARBA00039098"/>
    </source>
</evidence>
<evidence type="ECO:0000259" key="16">
    <source>
        <dbReference type="PROSITE" id="PS50893"/>
    </source>
</evidence>
<dbReference type="Pfam" id="PF08352">
    <property type="entry name" value="oligo_HPY"/>
    <property type="match status" value="1"/>
</dbReference>
<comment type="subcellular location">
    <subcellularLocation>
        <location evidence="1">Cell membrane</location>
        <topology evidence="1">Peripheral membrane protein</topology>
    </subcellularLocation>
</comment>
<sequence length="309" mass="32905">MALLEVEGLTVAFRRQAGLFRQRTMEVIHGLELTVDAGQVVAVVGSSGSGKSLLAHAIMGLLPDNAHCSGSIRYDGTLLDAARVSELRGKEIAIVPQSVTYLDPLIRVGKQVRHAASAGGGEGERLQKQVFARNGLAEETARMYPHELSGGMARRVLASTAIISGAKLIVADEPTPGLNEAAALETARQFRELADAGCAVLFITHDIQLALSFADRIVVLYAGTVMENAAAADFAGDGERLRHPYTKALWQALPGNGFKPLGGSQPHPDMLPPGCLFAPRCCHASEDCTSQRPEFMPLRDGAVRCFHAS</sequence>
<evidence type="ECO:0000256" key="9">
    <source>
        <dbReference type="ARBA" id="ARBA00023065"/>
    </source>
</evidence>
<comment type="subunit">
    <text evidence="12">The complex is composed of two ATP-binding proteins (NikD and NikE), two transmembrane proteins (NikB and NikC) and a solute-binding protein (NikA).</text>
</comment>
<dbReference type="Pfam" id="PF00005">
    <property type="entry name" value="ABC_tran"/>
    <property type="match status" value="1"/>
</dbReference>
<dbReference type="NCBIfam" id="TIGR01727">
    <property type="entry name" value="oligo_HPY"/>
    <property type="match status" value="1"/>
</dbReference>
<keyword evidence="11" id="KW-0472">Membrane</keyword>
<evidence type="ECO:0000256" key="11">
    <source>
        <dbReference type="ARBA" id="ARBA00023136"/>
    </source>
</evidence>
<keyword evidence="3" id="KW-0813">Transport</keyword>
<reference evidence="17 18" key="1">
    <citation type="journal article" date="2014" name="Int. J. Syst. Evol. Microbiol.">
        <title>Complete genome sequence of Corynebacterium casei LMG S-19264T (=DSM 44701T), isolated from a smear-ripened cheese.</title>
        <authorList>
            <consortium name="US DOE Joint Genome Institute (JGI-PGF)"/>
            <person name="Walter F."/>
            <person name="Albersmeier A."/>
            <person name="Kalinowski J."/>
            <person name="Ruckert C."/>
        </authorList>
    </citation>
    <scope>NUCLEOTIDE SEQUENCE [LARGE SCALE GENOMIC DNA]</scope>
    <source>
        <strain evidence="17 18">CGMCC 1.15286</strain>
    </source>
</reference>
<dbReference type="EMBL" id="BMHY01000007">
    <property type="protein sequence ID" value="GGG77440.1"/>
    <property type="molecule type" value="Genomic_DNA"/>
</dbReference>
<evidence type="ECO:0000256" key="8">
    <source>
        <dbReference type="ARBA" id="ARBA00022967"/>
    </source>
</evidence>